<organism evidence="1 2">
    <name type="scientific">Punica granatum</name>
    <name type="common">Pomegranate</name>
    <dbReference type="NCBI Taxonomy" id="22663"/>
    <lineage>
        <taxon>Eukaryota</taxon>
        <taxon>Viridiplantae</taxon>
        <taxon>Streptophyta</taxon>
        <taxon>Embryophyta</taxon>
        <taxon>Tracheophyta</taxon>
        <taxon>Spermatophyta</taxon>
        <taxon>Magnoliopsida</taxon>
        <taxon>eudicotyledons</taxon>
        <taxon>Gunneridae</taxon>
        <taxon>Pentapetalae</taxon>
        <taxon>rosids</taxon>
        <taxon>malvids</taxon>
        <taxon>Myrtales</taxon>
        <taxon>Lythraceae</taxon>
        <taxon>Punica</taxon>
    </lineage>
</organism>
<protein>
    <recommendedName>
        <fullName evidence="3">Myb/SANT-like domain-containing protein</fullName>
    </recommendedName>
</protein>
<proteinExistence type="predicted"/>
<comment type="caution">
    <text evidence="1">The sequence shown here is derived from an EMBL/GenBank/DDBJ whole genome shotgun (WGS) entry which is preliminary data.</text>
</comment>
<dbReference type="AlphaFoldDB" id="A0A218WS82"/>
<reference evidence="2" key="1">
    <citation type="journal article" date="2017" name="Plant J.">
        <title>The pomegranate (Punica granatum L.) genome and the genomics of punicalagin biosynthesis.</title>
        <authorList>
            <person name="Qin G."/>
            <person name="Xu C."/>
            <person name="Ming R."/>
            <person name="Tang H."/>
            <person name="Guyot R."/>
            <person name="Kramer E.M."/>
            <person name="Hu Y."/>
            <person name="Yi X."/>
            <person name="Qi Y."/>
            <person name="Xu X."/>
            <person name="Gao Z."/>
            <person name="Pan H."/>
            <person name="Jian J."/>
            <person name="Tian Y."/>
            <person name="Yue Z."/>
            <person name="Xu Y."/>
        </authorList>
    </citation>
    <scope>NUCLEOTIDE SEQUENCE [LARGE SCALE GENOMIC DNA]</scope>
    <source>
        <strain evidence="2">cv. Dabenzi</strain>
    </source>
</reference>
<dbReference type="EMBL" id="MTKT01003257">
    <property type="protein sequence ID" value="OWM75369.1"/>
    <property type="molecule type" value="Genomic_DNA"/>
</dbReference>
<name>A0A218WS82_PUNGR</name>
<dbReference type="Proteomes" id="UP000197138">
    <property type="component" value="Unassembled WGS sequence"/>
</dbReference>
<evidence type="ECO:0008006" key="3">
    <source>
        <dbReference type="Google" id="ProtNLM"/>
    </source>
</evidence>
<evidence type="ECO:0000313" key="1">
    <source>
        <dbReference type="EMBL" id="OWM75369.1"/>
    </source>
</evidence>
<evidence type="ECO:0000313" key="2">
    <source>
        <dbReference type="Proteomes" id="UP000197138"/>
    </source>
</evidence>
<sequence>MAPKGEKILEWTDQMELAFIHIMLDKLKRSRTTSWKQRDWDEMTVEMGKQFPDEQLCPRKIKDKSRD</sequence>
<gene>
    <name evidence="1" type="ORF">CDL15_Pgr021085</name>
</gene>
<accession>A0A218WS82</accession>